<comment type="cofactor">
    <cofactor evidence="1">
        <name>Mg(2+)</name>
        <dbReference type="ChEBI" id="CHEBI:18420"/>
    </cofactor>
</comment>
<reference evidence="7" key="1">
    <citation type="submission" date="2021-01" db="EMBL/GenBank/DDBJ databases">
        <title>Genome seq and assembly of Tabrizicola sp. KVB23.</title>
        <authorList>
            <person name="Chhetri G."/>
        </authorList>
    </citation>
    <scope>NUCLEOTIDE SEQUENCE</scope>
    <source>
        <strain evidence="7">KVB23</strain>
    </source>
</reference>
<dbReference type="InterPro" id="IPR050256">
    <property type="entry name" value="Glycosyltransferase_2"/>
</dbReference>
<comment type="caution">
    <text evidence="7">The sequence shown here is derived from an EMBL/GenBank/DDBJ whole genome shotgun (WGS) entry which is preliminary data.</text>
</comment>
<proteinExistence type="inferred from homology"/>
<dbReference type="SUPFAM" id="SSF53448">
    <property type="entry name" value="Nucleotide-diphospho-sugar transferases"/>
    <property type="match status" value="1"/>
</dbReference>
<dbReference type="PANTHER" id="PTHR48090">
    <property type="entry name" value="UNDECAPRENYL-PHOSPHATE 4-DEOXY-4-FORMAMIDO-L-ARABINOSE TRANSFERASE-RELATED"/>
    <property type="match status" value="1"/>
</dbReference>
<keyword evidence="4" id="KW-0808">Transferase</keyword>
<dbReference type="Pfam" id="PF00535">
    <property type="entry name" value="Glycos_transf_2"/>
    <property type="match status" value="1"/>
</dbReference>
<organism evidence="7 8">
    <name type="scientific">Fuscibacter oryzae</name>
    <dbReference type="NCBI Taxonomy" id="2803939"/>
    <lineage>
        <taxon>Bacteria</taxon>
        <taxon>Pseudomonadati</taxon>
        <taxon>Pseudomonadota</taxon>
        <taxon>Alphaproteobacteria</taxon>
        <taxon>Rhodobacterales</taxon>
        <taxon>Paracoccaceae</taxon>
        <taxon>Fuscibacter</taxon>
    </lineage>
</organism>
<evidence type="ECO:0000256" key="2">
    <source>
        <dbReference type="ARBA" id="ARBA00006739"/>
    </source>
</evidence>
<protein>
    <submittedName>
        <fullName evidence="7">Glycosyltransferase family 2 protein</fullName>
    </submittedName>
</protein>
<comment type="similarity">
    <text evidence="2">Belongs to the glycosyltransferase 2 family.</text>
</comment>
<keyword evidence="8" id="KW-1185">Reference proteome</keyword>
<dbReference type="PANTHER" id="PTHR48090:SF10">
    <property type="entry name" value="GLUCOSYL-3-PHOSPHOGLYCERATE SYNTHASE"/>
    <property type="match status" value="1"/>
</dbReference>
<evidence type="ECO:0000313" key="7">
    <source>
        <dbReference type="EMBL" id="MBL4927763.1"/>
    </source>
</evidence>
<evidence type="ECO:0000256" key="4">
    <source>
        <dbReference type="ARBA" id="ARBA00022679"/>
    </source>
</evidence>
<feature type="domain" description="Glycosyltransferase 2-like" evidence="6">
    <location>
        <begin position="7"/>
        <end position="90"/>
    </location>
</feature>
<dbReference type="Proteomes" id="UP000619033">
    <property type="component" value="Unassembled WGS sequence"/>
</dbReference>
<accession>A0A8J7MQ63</accession>
<name>A0A8J7MQ63_9RHOB</name>
<keyword evidence="3" id="KW-0328">Glycosyltransferase</keyword>
<gene>
    <name evidence="7" type="ORF">JI744_06560</name>
</gene>
<dbReference type="Gene3D" id="3.90.550.10">
    <property type="entry name" value="Spore Coat Polysaccharide Biosynthesis Protein SpsA, Chain A"/>
    <property type="match status" value="1"/>
</dbReference>
<dbReference type="AlphaFoldDB" id="A0A8J7MQ63"/>
<dbReference type="InterPro" id="IPR029044">
    <property type="entry name" value="Nucleotide-diphossugar_trans"/>
</dbReference>
<evidence type="ECO:0000256" key="5">
    <source>
        <dbReference type="ARBA" id="ARBA00022842"/>
    </source>
</evidence>
<evidence type="ECO:0000256" key="1">
    <source>
        <dbReference type="ARBA" id="ARBA00001946"/>
    </source>
</evidence>
<keyword evidence="5" id="KW-0460">Magnesium</keyword>
<dbReference type="GO" id="GO:0016757">
    <property type="term" value="F:glycosyltransferase activity"/>
    <property type="evidence" value="ECO:0007669"/>
    <property type="project" value="UniProtKB-KW"/>
</dbReference>
<evidence type="ECO:0000256" key="3">
    <source>
        <dbReference type="ARBA" id="ARBA00022676"/>
    </source>
</evidence>
<evidence type="ECO:0000259" key="6">
    <source>
        <dbReference type="Pfam" id="PF00535"/>
    </source>
</evidence>
<dbReference type="CDD" id="cd04179">
    <property type="entry name" value="DPM_DPG-synthase_like"/>
    <property type="match status" value="1"/>
</dbReference>
<sequence length="227" mass="24146">MTGPRFSCLIPAWNEGPRIGAVLAAIDRHPRLDQVIVIDDGSTDDTAEIARAHGVTVLQTPGNLGKTQALLAGLAQASGSHLVLIDADLTGLTAADIDALIAPVATGRAFASLSLRGNAPRTWRALGLDYISGERVIPRALIAGQESALARLPRFGFEVFLNRQILAQGGKVAVVRWPDVASPAKSAKRGGLWQGIKGDVAMMRDIFATVPITETLHQIIRLRQRAV</sequence>
<dbReference type="RefSeq" id="WP_202658909.1">
    <property type="nucleotide sequence ID" value="NZ_JAESVP010000003.1"/>
</dbReference>
<dbReference type="EMBL" id="JAESVP010000003">
    <property type="protein sequence ID" value="MBL4927763.1"/>
    <property type="molecule type" value="Genomic_DNA"/>
</dbReference>
<dbReference type="InterPro" id="IPR001173">
    <property type="entry name" value="Glyco_trans_2-like"/>
</dbReference>
<evidence type="ECO:0000313" key="8">
    <source>
        <dbReference type="Proteomes" id="UP000619033"/>
    </source>
</evidence>